<evidence type="ECO:0000259" key="6">
    <source>
        <dbReference type="PROSITE" id="PS50089"/>
    </source>
</evidence>
<dbReference type="AlphaFoldDB" id="A0AAD6ZF29"/>
<comment type="caution">
    <text evidence="7">The sequence shown here is derived from an EMBL/GenBank/DDBJ whole genome shotgun (WGS) entry which is preliminary data.</text>
</comment>
<dbReference type="PROSITE" id="PS50089">
    <property type="entry name" value="ZF_RING_2"/>
    <property type="match status" value="1"/>
</dbReference>
<dbReference type="Proteomes" id="UP001218218">
    <property type="component" value="Unassembled WGS sequence"/>
</dbReference>
<evidence type="ECO:0000256" key="4">
    <source>
        <dbReference type="PROSITE-ProRule" id="PRU00175"/>
    </source>
</evidence>
<organism evidence="7 8">
    <name type="scientific">Mycena albidolilacea</name>
    <dbReference type="NCBI Taxonomy" id="1033008"/>
    <lineage>
        <taxon>Eukaryota</taxon>
        <taxon>Fungi</taxon>
        <taxon>Dikarya</taxon>
        <taxon>Basidiomycota</taxon>
        <taxon>Agaricomycotina</taxon>
        <taxon>Agaricomycetes</taxon>
        <taxon>Agaricomycetidae</taxon>
        <taxon>Agaricales</taxon>
        <taxon>Marasmiineae</taxon>
        <taxon>Mycenaceae</taxon>
        <taxon>Mycena</taxon>
    </lineage>
</organism>
<proteinExistence type="predicted"/>
<keyword evidence="8" id="KW-1185">Reference proteome</keyword>
<evidence type="ECO:0000256" key="2">
    <source>
        <dbReference type="ARBA" id="ARBA00022771"/>
    </source>
</evidence>
<dbReference type="InterPro" id="IPR001841">
    <property type="entry name" value="Znf_RING"/>
</dbReference>
<dbReference type="GO" id="GO:0008270">
    <property type="term" value="F:zinc ion binding"/>
    <property type="evidence" value="ECO:0007669"/>
    <property type="project" value="UniProtKB-KW"/>
</dbReference>
<evidence type="ECO:0000256" key="1">
    <source>
        <dbReference type="ARBA" id="ARBA00022723"/>
    </source>
</evidence>
<keyword evidence="1" id="KW-0479">Metal-binding</keyword>
<accession>A0AAD6ZF29</accession>
<evidence type="ECO:0000313" key="8">
    <source>
        <dbReference type="Proteomes" id="UP001218218"/>
    </source>
</evidence>
<dbReference type="PROSITE" id="PS00518">
    <property type="entry name" value="ZF_RING_1"/>
    <property type="match status" value="1"/>
</dbReference>
<dbReference type="EMBL" id="JARIHO010000053">
    <property type="protein sequence ID" value="KAJ7320881.1"/>
    <property type="molecule type" value="Genomic_DNA"/>
</dbReference>
<name>A0AAD6ZF29_9AGAR</name>
<dbReference type="SMART" id="SM00184">
    <property type="entry name" value="RING"/>
    <property type="match status" value="1"/>
</dbReference>
<evidence type="ECO:0000313" key="7">
    <source>
        <dbReference type="EMBL" id="KAJ7320881.1"/>
    </source>
</evidence>
<evidence type="ECO:0000256" key="5">
    <source>
        <dbReference type="SAM" id="MobiDB-lite"/>
    </source>
</evidence>
<feature type="domain" description="RING-type" evidence="6">
    <location>
        <begin position="3"/>
        <end position="51"/>
    </location>
</feature>
<sequence length="221" mass="24469">MVCSICFEKFAAPVALPCGHIFCRECIQHAMEATRSCQPCHTLQHFCPTCRAGYSSVAFDPAILPAYIRPHILPAIRPVFFDDLPPESSAIAADCKSTSATSLAAPTPATDDDAEMLRLSCETWRRRAETHAAANTGLLRFARAAKEYTLRMRLERDQALNCCAVLERKLANLIRAGEVDAFPAEQGPVQHTELSESRMQPNLPPSQSGHRVDLEFDLLTW</sequence>
<dbReference type="Gene3D" id="3.30.40.10">
    <property type="entry name" value="Zinc/RING finger domain, C3HC4 (zinc finger)"/>
    <property type="match status" value="1"/>
</dbReference>
<feature type="region of interest" description="Disordered" evidence="5">
    <location>
        <begin position="188"/>
        <end position="210"/>
    </location>
</feature>
<dbReference type="SUPFAM" id="SSF57850">
    <property type="entry name" value="RING/U-box"/>
    <property type="match status" value="1"/>
</dbReference>
<keyword evidence="3" id="KW-0862">Zinc</keyword>
<reference evidence="7" key="1">
    <citation type="submission" date="2023-03" db="EMBL/GenBank/DDBJ databases">
        <title>Massive genome expansion in bonnet fungi (Mycena s.s.) driven by repeated elements and novel gene families across ecological guilds.</title>
        <authorList>
            <consortium name="Lawrence Berkeley National Laboratory"/>
            <person name="Harder C.B."/>
            <person name="Miyauchi S."/>
            <person name="Viragh M."/>
            <person name="Kuo A."/>
            <person name="Thoen E."/>
            <person name="Andreopoulos B."/>
            <person name="Lu D."/>
            <person name="Skrede I."/>
            <person name="Drula E."/>
            <person name="Henrissat B."/>
            <person name="Morin E."/>
            <person name="Kohler A."/>
            <person name="Barry K."/>
            <person name="LaButti K."/>
            <person name="Morin E."/>
            <person name="Salamov A."/>
            <person name="Lipzen A."/>
            <person name="Mereny Z."/>
            <person name="Hegedus B."/>
            <person name="Baldrian P."/>
            <person name="Stursova M."/>
            <person name="Weitz H."/>
            <person name="Taylor A."/>
            <person name="Grigoriev I.V."/>
            <person name="Nagy L.G."/>
            <person name="Martin F."/>
            <person name="Kauserud H."/>
        </authorList>
    </citation>
    <scope>NUCLEOTIDE SEQUENCE</scope>
    <source>
        <strain evidence="7">CBHHK002</strain>
    </source>
</reference>
<evidence type="ECO:0000256" key="3">
    <source>
        <dbReference type="ARBA" id="ARBA00022833"/>
    </source>
</evidence>
<protein>
    <recommendedName>
        <fullName evidence="6">RING-type domain-containing protein</fullName>
    </recommendedName>
</protein>
<dbReference type="InterPro" id="IPR027370">
    <property type="entry name" value="Znf-RING_euk"/>
</dbReference>
<gene>
    <name evidence="7" type="ORF">DFH08DRAFT_890472</name>
</gene>
<keyword evidence="2 4" id="KW-0863">Zinc-finger</keyword>
<dbReference type="InterPro" id="IPR017907">
    <property type="entry name" value="Znf_RING_CS"/>
</dbReference>
<dbReference type="Pfam" id="PF13445">
    <property type="entry name" value="zf-RING_UBOX"/>
    <property type="match status" value="1"/>
</dbReference>
<dbReference type="InterPro" id="IPR013083">
    <property type="entry name" value="Znf_RING/FYVE/PHD"/>
</dbReference>
<feature type="compositionally biased region" description="Polar residues" evidence="5">
    <location>
        <begin position="197"/>
        <end position="209"/>
    </location>
</feature>